<sequence length="445" mass="51635">MKIVQSFWSGNKDCLKDSYGWSSPIYHYASWILSCNQLQKYYDDVILVTDKVGYDILINRLHLPYSDVIVCLDELSKYNSDMWALAKIKAYDTLDEPFIHVDGDVYIWDKFDRCLGNHDLIVQNIETTSDYYRSMWNEIRPSIDILPEIMEKYDQGTSQKAYNMGIFGGNDISFIKSYCKQAVDFVNQNLEQVNKLKGINFNIFFEQVLLHELCTRYGKDVATYINEDIGDNEYQGFADFDNVPEDKTYLHLLGFYKRTPTVCNKMLAYVIKYYPQYMVYLEKLLALKPSIAGYIVNVTQDKMDYEITSYKDSLMNGKVDAKFNIKNMVLRNISSIGASRELESYLKSGKKFMIVPTNSFSLAKKYIRIKELYGHDMTVPALSVDSVIFDIIGKKTDNEKFCYAAEGCLDISFPLEKRKDFIKFLWKRISLLMSYGVLVPVKCSL</sequence>
<gene>
    <name evidence="2" type="ORF">HMPREF1860_02267</name>
</gene>
<protein>
    <recommendedName>
        <fullName evidence="1">DUF6734 domain-containing protein</fullName>
    </recommendedName>
</protein>
<proteinExistence type="predicted"/>
<dbReference type="AlphaFoldDB" id="A0A134B272"/>
<name>A0A134B272_9BACT</name>
<dbReference type="EMBL" id="LSDL01000154">
    <property type="protein sequence ID" value="KXB74042.1"/>
    <property type="molecule type" value="Genomic_DNA"/>
</dbReference>
<dbReference type="STRING" id="419005.HMPREF1860_02267"/>
<evidence type="ECO:0000313" key="3">
    <source>
        <dbReference type="Proteomes" id="UP000070531"/>
    </source>
</evidence>
<dbReference type="PATRIC" id="fig|419005.5.peg.2268"/>
<dbReference type="Proteomes" id="UP000070531">
    <property type="component" value="Unassembled WGS sequence"/>
</dbReference>
<reference evidence="2 3" key="1">
    <citation type="submission" date="2016-01" db="EMBL/GenBank/DDBJ databases">
        <authorList>
            <person name="Oliw E.H."/>
        </authorList>
    </citation>
    <scope>NUCLEOTIDE SEQUENCE [LARGE SCALE GENOMIC DNA]</scope>
    <source>
        <strain evidence="2 3">DNF00307</strain>
    </source>
</reference>
<dbReference type="PROSITE" id="PS51257">
    <property type="entry name" value="PROKAR_LIPOPROTEIN"/>
    <property type="match status" value="1"/>
</dbReference>
<dbReference type="InterPro" id="IPR046621">
    <property type="entry name" value="DUF6734"/>
</dbReference>
<comment type="caution">
    <text evidence="2">The sequence shown here is derived from an EMBL/GenBank/DDBJ whole genome shotgun (WGS) entry which is preliminary data.</text>
</comment>
<dbReference type="RefSeq" id="WP_060933493.1">
    <property type="nucleotide sequence ID" value="NZ_KQ960578.1"/>
</dbReference>
<evidence type="ECO:0000259" key="1">
    <source>
        <dbReference type="Pfam" id="PF20508"/>
    </source>
</evidence>
<organism evidence="2">
    <name type="scientific">Prevotella amnii</name>
    <dbReference type="NCBI Taxonomy" id="419005"/>
    <lineage>
        <taxon>Bacteria</taxon>
        <taxon>Pseudomonadati</taxon>
        <taxon>Bacteroidota</taxon>
        <taxon>Bacteroidia</taxon>
        <taxon>Bacteroidales</taxon>
        <taxon>Prevotellaceae</taxon>
        <taxon>Prevotella</taxon>
    </lineage>
</organism>
<feature type="domain" description="DUF6734" evidence="1">
    <location>
        <begin position="1"/>
        <end position="281"/>
    </location>
</feature>
<dbReference type="Pfam" id="PF20508">
    <property type="entry name" value="DUF6734"/>
    <property type="match status" value="1"/>
</dbReference>
<evidence type="ECO:0000313" key="2">
    <source>
        <dbReference type="EMBL" id="KXB74042.1"/>
    </source>
</evidence>
<accession>A0A134B272</accession>